<evidence type="ECO:0000313" key="2">
    <source>
        <dbReference type="EMBL" id="HIZ89831.1"/>
    </source>
</evidence>
<accession>A0A9D2GVP8</accession>
<protein>
    <recommendedName>
        <fullName evidence="4">Lipoprotein</fullName>
    </recommendedName>
</protein>
<dbReference type="EMBL" id="DXAQ01000121">
    <property type="protein sequence ID" value="HIZ89831.1"/>
    <property type="molecule type" value="Genomic_DNA"/>
</dbReference>
<reference evidence="2" key="2">
    <citation type="submission" date="2021-04" db="EMBL/GenBank/DDBJ databases">
        <authorList>
            <person name="Gilroy R."/>
        </authorList>
    </citation>
    <scope>NUCLEOTIDE SEQUENCE</scope>
    <source>
        <strain evidence="2">ChiW4-1371</strain>
    </source>
</reference>
<evidence type="ECO:0000256" key="1">
    <source>
        <dbReference type="SAM" id="SignalP"/>
    </source>
</evidence>
<dbReference type="AlphaFoldDB" id="A0A9D2GVP8"/>
<dbReference type="Proteomes" id="UP000824176">
    <property type="component" value="Unassembled WGS sequence"/>
</dbReference>
<name>A0A9D2GVP8_9BACT</name>
<feature type="signal peptide" evidence="1">
    <location>
        <begin position="1"/>
        <end position="20"/>
    </location>
</feature>
<proteinExistence type="predicted"/>
<gene>
    <name evidence="2" type="ORF">H9804_07785</name>
</gene>
<feature type="chain" id="PRO_5039335790" description="Lipoprotein" evidence="1">
    <location>
        <begin position="21"/>
        <end position="324"/>
    </location>
</feature>
<evidence type="ECO:0000313" key="3">
    <source>
        <dbReference type="Proteomes" id="UP000824176"/>
    </source>
</evidence>
<comment type="caution">
    <text evidence="2">The sequence shown here is derived from an EMBL/GenBank/DDBJ whole genome shotgun (WGS) entry which is preliminary data.</text>
</comment>
<dbReference type="PROSITE" id="PS51257">
    <property type="entry name" value="PROKAR_LIPOPROTEIN"/>
    <property type="match status" value="1"/>
</dbReference>
<sequence>MKFFLSIILLIMLSSCAAKTNENCLSSSLSIWAENKNINITLNDNGCRYNIHKMPKNIWKIEVENGSFSSFTPKAEKEVKSLVPVIKKNNKEVLLFFKSNGRLIHNGKSSFIYMQDNLSYMPERKAGYIENIICGDDNIIKSNGAVSYKISSLYNGQRYLDIYNVSLKKDYNHNNQCKSISKPVTLRFPRRIRYFLNDDYNIYNKGTDIIISKNDYNSNEYLIDIKEEKNHNTQKLKLEFSNNLEVISSNITPNYASVIIKGRYDMLKNISNIKDLKGSILKKIEINAKSSVTEIKIYKSRLVKTPFISVDKVDNNIIIYAGNK</sequence>
<evidence type="ECO:0008006" key="4">
    <source>
        <dbReference type="Google" id="ProtNLM"/>
    </source>
</evidence>
<reference evidence="2" key="1">
    <citation type="journal article" date="2021" name="PeerJ">
        <title>Extensive microbial diversity within the chicken gut microbiome revealed by metagenomics and culture.</title>
        <authorList>
            <person name="Gilroy R."/>
            <person name="Ravi A."/>
            <person name="Getino M."/>
            <person name="Pursley I."/>
            <person name="Horton D.L."/>
            <person name="Alikhan N.F."/>
            <person name="Baker D."/>
            <person name="Gharbi K."/>
            <person name="Hall N."/>
            <person name="Watson M."/>
            <person name="Adriaenssens E.M."/>
            <person name="Foster-Nyarko E."/>
            <person name="Jarju S."/>
            <person name="Secka A."/>
            <person name="Antonio M."/>
            <person name="Oren A."/>
            <person name="Chaudhuri R.R."/>
            <person name="La Ragione R."/>
            <person name="Hildebrand F."/>
            <person name="Pallen M.J."/>
        </authorList>
    </citation>
    <scope>NUCLEOTIDE SEQUENCE</scope>
    <source>
        <strain evidence="2">ChiW4-1371</strain>
    </source>
</reference>
<keyword evidence="1" id="KW-0732">Signal</keyword>
<organism evidence="2 3">
    <name type="scientific">Candidatus Mucispirillum faecigallinarum</name>
    <dbReference type="NCBI Taxonomy" id="2838699"/>
    <lineage>
        <taxon>Bacteria</taxon>
        <taxon>Pseudomonadati</taxon>
        <taxon>Deferribacterota</taxon>
        <taxon>Deferribacteres</taxon>
        <taxon>Deferribacterales</taxon>
        <taxon>Mucispirillaceae</taxon>
        <taxon>Mucispirillum</taxon>
    </lineage>
</organism>